<organism evidence="1 2">
    <name type="scientific">Luteibacter rhizovicinus</name>
    <dbReference type="NCBI Taxonomy" id="242606"/>
    <lineage>
        <taxon>Bacteria</taxon>
        <taxon>Pseudomonadati</taxon>
        <taxon>Pseudomonadota</taxon>
        <taxon>Gammaproteobacteria</taxon>
        <taxon>Lysobacterales</taxon>
        <taxon>Rhodanobacteraceae</taxon>
        <taxon>Luteibacter</taxon>
    </lineage>
</organism>
<comment type="caution">
    <text evidence="1">The sequence shown here is derived from an EMBL/GenBank/DDBJ whole genome shotgun (WGS) entry which is preliminary data.</text>
</comment>
<gene>
    <name evidence="1" type="ORF">EC912_103216</name>
</gene>
<accession>A0A4R3YQP4</accession>
<dbReference type="AlphaFoldDB" id="A0A4R3YQP4"/>
<keyword evidence="2" id="KW-1185">Reference proteome</keyword>
<dbReference type="EMBL" id="SMCS01000003">
    <property type="protein sequence ID" value="TCV94731.1"/>
    <property type="molecule type" value="Genomic_DNA"/>
</dbReference>
<evidence type="ECO:0000313" key="1">
    <source>
        <dbReference type="EMBL" id="TCV94731.1"/>
    </source>
</evidence>
<protein>
    <submittedName>
        <fullName evidence="1">Uncharacterized protein</fullName>
    </submittedName>
</protein>
<sequence>MVCIGDQPKAGRTMVGSPHMTKKEALTLLKPAPTSIGMPKWSKTPPVYYEYYIEADKPAVIRVTYNIAPVDSSVRVIGNANCLKEFSFHPQNGKDYEIKPGDGCYVNVFELTSHGGASVEATPVAISPATTCDQSAATDVL</sequence>
<proteinExistence type="predicted"/>
<dbReference type="Proteomes" id="UP000295645">
    <property type="component" value="Unassembled WGS sequence"/>
</dbReference>
<name>A0A4R3YQP4_9GAMM</name>
<evidence type="ECO:0000313" key="2">
    <source>
        <dbReference type="Proteomes" id="UP000295645"/>
    </source>
</evidence>
<reference evidence="1 2" key="1">
    <citation type="submission" date="2019-03" db="EMBL/GenBank/DDBJ databases">
        <title>Above-ground endophytic microbial communities from plants in different locations in the United States.</title>
        <authorList>
            <person name="Frank C."/>
        </authorList>
    </citation>
    <scope>NUCLEOTIDE SEQUENCE [LARGE SCALE GENOMIC DNA]</scope>
    <source>
        <strain evidence="1 2">LP_13_YM</strain>
    </source>
</reference>